<dbReference type="PROSITE" id="PS50887">
    <property type="entry name" value="GGDEF"/>
    <property type="match status" value="1"/>
</dbReference>
<dbReference type="Pfam" id="PF13426">
    <property type="entry name" value="PAS_9"/>
    <property type="match status" value="4"/>
</dbReference>
<dbReference type="CDD" id="cd01949">
    <property type="entry name" value="GGDEF"/>
    <property type="match status" value="1"/>
</dbReference>
<dbReference type="HOGENOM" id="CLU_000445_41_0_4"/>
<evidence type="ECO:0000313" key="6">
    <source>
        <dbReference type="EMBL" id="AAZ46328.1"/>
    </source>
</evidence>
<dbReference type="FunFam" id="3.30.70.270:FF:000001">
    <property type="entry name" value="Diguanylate cyclase domain protein"/>
    <property type="match status" value="1"/>
</dbReference>
<evidence type="ECO:0000259" key="5">
    <source>
        <dbReference type="PROSITE" id="PS50887"/>
    </source>
</evidence>
<dbReference type="GO" id="GO:0071732">
    <property type="term" value="P:cellular response to nitric oxide"/>
    <property type="evidence" value="ECO:0007669"/>
    <property type="project" value="UniProtKB-ARBA"/>
</dbReference>
<dbReference type="Gene3D" id="3.30.70.270">
    <property type="match status" value="1"/>
</dbReference>
<dbReference type="EMBL" id="CP000089">
    <property type="protein sequence ID" value="AAZ46328.1"/>
    <property type="molecule type" value="Genomic_DNA"/>
</dbReference>
<dbReference type="Pfam" id="PF00989">
    <property type="entry name" value="PAS"/>
    <property type="match status" value="1"/>
</dbReference>
<dbReference type="SMART" id="SM00086">
    <property type="entry name" value="PAC"/>
    <property type="match status" value="5"/>
</dbReference>
<dbReference type="Pfam" id="PF00990">
    <property type="entry name" value="GGDEF"/>
    <property type="match status" value="1"/>
</dbReference>
<protein>
    <submittedName>
        <fullName evidence="6">Diguanylate cyclase/phosphodiesterase with PAS/PAC sensor(S)</fullName>
    </submittedName>
</protein>
<dbReference type="InterPro" id="IPR052155">
    <property type="entry name" value="Biofilm_reg_signaling"/>
</dbReference>
<dbReference type="SUPFAM" id="SSF55073">
    <property type="entry name" value="Nucleotide cyclase"/>
    <property type="match status" value="1"/>
</dbReference>
<dbReference type="PANTHER" id="PTHR44757">
    <property type="entry name" value="DIGUANYLATE CYCLASE DGCP"/>
    <property type="match status" value="1"/>
</dbReference>
<dbReference type="PROSITE" id="PS50112">
    <property type="entry name" value="PAS"/>
    <property type="match status" value="1"/>
</dbReference>
<dbReference type="SMART" id="SM00052">
    <property type="entry name" value="EAL"/>
    <property type="match status" value="1"/>
</dbReference>
<dbReference type="Gene3D" id="3.20.20.450">
    <property type="entry name" value="EAL domain"/>
    <property type="match status" value="1"/>
</dbReference>
<evidence type="ECO:0000259" key="2">
    <source>
        <dbReference type="PROSITE" id="PS50112"/>
    </source>
</evidence>
<dbReference type="InterPro" id="IPR000700">
    <property type="entry name" value="PAS-assoc_C"/>
</dbReference>
<dbReference type="InterPro" id="IPR001610">
    <property type="entry name" value="PAC"/>
</dbReference>
<dbReference type="InterPro" id="IPR035965">
    <property type="entry name" value="PAS-like_dom_sf"/>
</dbReference>
<dbReference type="InterPro" id="IPR001633">
    <property type="entry name" value="EAL_dom"/>
</dbReference>
<dbReference type="InterPro" id="IPR043128">
    <property type="entry name" value="Rev_trsase/Diguanyl_cyclase"/>
</dbReference>
<dbReference type="CDD" id="cd00130">
    <property type="entry name" value="PAS"/>
    <property type="match status" value="5"/>
</dbReference>
<name>Q47FQ3_DECAR</name>
<dbReference type="PROSITE" id="PS50113">
    <property type="entry name" value="PAC"/>
    <property type="match status" value="4"/>
</dbReference>
<feature type="domain" description="PAS" evidence="2">
    <location>
        <begin position="497"/>
        <end position="556"/>
    </location>
</feature>
<dbReference type="InterPro" id="IPR000160">
    <property type="entry name" value="GGDEF_dom"/>
</dbReference>
<accession>Q47FQ3</accession>
<dbReference type="PROSITE" id="PS50883">
    <property type="entry name" value="EAL"/>
    <property type="match status" value="1"/>
</dbReference>
<dbReference type="InterPro" id="IPR029787">
    <property type="entry name" value="Nucleotide_cyclase"/>
</dbReference>
<feature type="domain" description="PAC" evidence="3">
    <location>
        <begin position="581"/>
        <end position="633"/>
    </location>
</feature>
<comment type="catalytic activity">
    <reaction evidence="1">
        <text>3',3'-c-di-GMP + H2O = 5'-phosphoguanylyl(3'-&gt;5')guanosine + H(+)</text>
        <dbReference type="Rhea" id="RHEA:24902"/>
        <dbReference type="ChEBI" id="CHEBI:15377"/>
        <dbReference type="ChEBI" id="CHEBI:15378"/>
        <dbReference type="ChEBI" id="CHEBI:58754"/>
        <dbReference type="ChEBI" id="CHEBI:58805"/>
        <dbReference type="EC" id="3.1.4.52"/>
    </reaction>
    <physiologicalReaction direction="left-to-right" evidence="1">
        <dbReference type="Rhea" id="RHEA:24903"/>
    </physiologicalReaction>
</comment>
<dbReference type="STRING" id="159087.Daro_1579"/>
<dbReference type="Gene3D" id="3.30.450.20">
    <property type="entry name" value="PAS domain"/>
    <property type="match status" value="5"/>
</dbReference>
<feature type="domain" description="PAC" evidence="3">
    <location>
        <begin position="65"/>
        <end position="116"/>
    </location>
</feature>
<dbReference type="KEGG" id="dar:Daro_1579"/>
<sequence length="1093" mass="122806">MNNAPVGILYTKNGEILRYNAKFSEIFGFDTEIIGKSARQLCPSDAAYEALGEVAGPILSAGKPFHQEIQLRHHDGHTFWADAVAYLFDPRHPAEGTIWIINDISERKQAERNLHETVQELQSIFNNASVGIVFTNRRTVLRCNRRFEEIVGYASDELHGMPTANLYASAESHEELGRQSSPLLSAGKAFSATKQFRRKDGHLIWCQVFAKAIDPNDPSRGIVWIAADVTEAVSTREALEKSSREMEALMANSSVGIVVTHDRKIVRYNQRFGKLFGFPGENGIGMDTAGLYRSAEEHTELNRRAAPALFQAKPFQTELYMRRQDGSDIWVNLIGYVADPTDPSMGVFWIAEDRTAFKQAEEELKKAYFDQRLIFDNCVAGIAFVRNRVFQQCNRRFEELYGYGPGELTGKPTRVTYFSDKAHAEIGTTAYEMLGRGETFVSEVVHRRQNGDPIWMRITGRAIDPANPNDGSIWNYEDITSRKVAEDSLRESVMLQRAILNSAKLMILSTDSEGRVISCNPATEQMLAYPSAELLGRTPVECFFLREEIQERRRALSSETGFDPASDIDVLLARVRLGSVDQGQWTFQRKDGEKFIVELSISALHPEDKKAQGFLFVASDITERKRAEDALLRSRDELELRVKERTSELESEVLERRRIESKLRYLAHHDALTGLANRTLLQQRLGEAMDNAAQDDTKVAILFIDLDRFKTINDSLGHHIGDTLLKNVASRLTETLRSNDTIARLGGDEFMIILPLKANEALAGKLASKILDALRPPIRIDGHELFVTPSIGICFYPNDGVTVNALMRNADTAMYQAKANGRNTYCYFTAEMNAAADNYFQIESDLRRAVDRNEFEVFYQPVIDLKTHRITSYEALVRWRHPTKGLVGPAQFITVAEESGLIGEIGTIVLRQACSQLRSWIDEGFTSPILALNLSPIQFNDPNLTEGICRILRDYDLTPDRIELEITETVIMQDGELALGTLQNLSSRGFRLSIDDFGTGYSSLAYLKRFPVDTLKIDRSFITDMTANENDRAIVTAIMALANSLHLSVIAEGVETKEQYDLLSALNCNFAQGYYMAKPMPAEMISLETAATT</sequence>
<dbReference type="InterPro" id="IPR035919">
    <property type="entry name" value="EAL_sf"/>
</dbReference>
<dbReference type="SUPFAM" id="SSF141868">
    <property type="entry name" value="EAL domain-like"/>
    <property type="match status" value="1"/>
</dbReference>
<dbReference type="GO" id="GO:0071111">
    <property type="term" value="F:cyclic-guanylate-specific phosphodiesterase activity"/>
    <property type="evidence" value="ECO:0007669"/>
    <property type="project" value="UniProtKB-EC"/>
</dbReference>
<evidence type="ECO:0000259" key="3">
    <source>
        <dbReference type="PROSITE" id="PS50113"/>
    </source>
</evidence>
<dbReference type="PANTHER" id="PTHR44757:SF2">
    <property type="entry name" value="BIOFILM ARCHITECTURE MAINTENANCE PROTEIN MBAA"/>
    <property type="match status" value="1"/>
</dbReference>
<dbReference type="SUPFAM" id="SSF55785">
    <property type="entry name" value="PYP-like sensor domain (PAS domain)"/>
    <property type="match status" value="5"/>
</dbReference>
<evidence type="ECO:0000256" key="1">
    <source>
        <dbReference type="ARBA" id="ARBA00051114"/>
    </source>
</evidence>
<dbReference type="eggNOG" id="COG5001">
    <property type="taxonomic scope" value="Bacteria"/>
</dbReference>
<dbReference type="InterPro" id="IPR000014">
    <property type="entry name" value="PAS"/>
</dbReference>
<dbReference type="SMART" id="SM00267">
    <property type="entry name" value="GGDEF"/>
    <property type="match status" value="1"/>
</dbReference>
<dbReference type="GO" id="GO:0006355">
    <property type="term" value="P:regulation of DNA-templated transcription"/>
    <property type="evidence" value="ECO:0007669"/>
    <property type="project" value="InterPro"/>
</dbReference>
<dbReference type="SMART" id="SM00091">
    <property type="entry name" value="PAS"/>
    <property type="match status" value="4"/>
</dbReference>
<feature type="domain" description="GGDEF" evidence="5">
    <location>
        <begin position="697"/>
        <end position="830"/>
    </location>
</feature>
<dbReference type="eggNOG" id="COG2202">
    <property type="taxonomic scope" value="Bacteria"/>
</dbReference>
<feature type="domain" description="EAL" evidence="4">
    <location>
        <begin position="839"/>
        <end position="1093"/>
    </location>
</feature>
<proteinExistence type="predicted"/>
<dbReference type="AlphaFoldDB" id="Q47FQ3"/>
<organism evidence="6">
    <name type="scientific">Dechloromonas aromatica (strain RCB)</name>
    <dbReference type="NCBI Taxonomy" id="159087"/>
    <lineage>
        <taxon>Bacteria</taxon>
        <taxon>Pseudomonadati</taxon>
        <taxon>Pseudomonadota</taxon>
        <taxon>Betaproteobacteria</taxon>
        <taxon>Rhodocyclales</taxon>
        <taxon>Azonexaceae</taxon>
        <taxon>Dechloromonas</taxon>
    </lineage>
</organism>
<gene>
    <name evidence="6" type="ordered locus">Daro_1579</name>
</gene>
<evidence type="ECO:0000259" key="4">
    <source>
        <dbReference type="PROSITE" id="PS50883"/>
    </source>
</evidence>
<dbReference type="FunFam" id="3.20.20.450:FF:000001">
    <property type="entry name" value="Cyclic di-GMP phosphodiesterase yahA"/>
    <property type="match status" value="1"/>
</dbReference>
<dbReference type="Pfam" id="PF00563">
    <property type="entry name" value="EAL"/>
    <property type="match status" value="1"/>
</dbReference>
<feature type="domain" description="PAC" evidence="3">
    <location>
        <begin position="315"/>
        <end position="366"/>
    </location>
</feature>
<dbReference type="NCBIfam" id="TIGR00254">
    <property type="entry name" value="GGDEF"/>
    <property type="match status" value="1"/>
</dbReference>
<dbReference type="NCBIfam" id="TIGR00229">
    <property type="entry name" value="sensory_box"/>
    <property type="match status" value="5"/>
</dbReference>
<dbReference type="InterPro" id="IPR013767">
    <property type="entry name" value="PAS_fold"/>
</dbReference>
<feature type="domain" description="PAC" evidence="3">
    <location>
        <begin position="190"/>
        <end position="241"/>
    </location>
</feature>
<dbReference type="CDD" id="cd01948">
    <property type="entry name" value="EAL"/>
    <property type="match status" value="1"/>
</dbReference>
<reference evidence="6" key="1">
    <citation type="submission" date="2005-08" db="EMBL/GenBank/DDBJ databases">
        <title>Complete sequence of Dechloromonas aromatica RCB.</title>
        <authorList>
            <person name="Salinero K.K."/>
            <person name="Copeland A."/>
            <person name="Lucas S."/>
            <person name="Lapidus A."/>
            <person name="Barry K."/>
            <person name="Detter J.C."/>
            <person name="Glavina T."/>
            <person name="Hammon N."/>
            <person name="Israni S."/>
            <person name="Pitluck S."/>
            <person name="Di Bartolo G."/>
            <person name="Trong S."/>
            <person name="Schmutz J."/>
            <person name="Larimer F."/>
            <person name="Land M."/>
            <person name="Ivanova N."/>
            <person name="Richardson P."/>
        </authorList>
    </citation>
    <scope>NUCLEOTIDE SEQUENCE</scope>
    <source>
        <strain evidence="6">RCB</strain>
    </source>
</reference>